<evidence type="ECO:0000313" key="9">
    <source>
        <dbReference type="Proteomes" id="UP001151532"/>
    </source>
</evidence>
<reference evidence="8" key="2">
    <citation type="journal article" date="2023" name="Int. J. Mol. Sci.">
        <title>De Novo Assembly and Annotation of 11 Diverse Shrub Willow (Salix) Genomes Reveals Novel Gene Organization in Sex-Linked Regions.</title>
        <authorList>
            <person name="Hyden B."/>
            <person name="Feng K."/>
            <person name="Yates T.B."/>
            <person name="Jawdy S."/>
            <person name="Cereghino C."/>
            <person name="Smart L.B."/>
            <person name="Muchero W."/>
        </authorList>
    </citation>
    <scope>NUCLEOTIDE SEQUENCE</scope>
    <source>
        <tissue evidence="8">Shoot tip</tissue>
    </source>
</reference>
<dbReference type="InterPro" id="IPR014710">
    <property type="entry name" value="RmlC-like_jellyroll"/>
</dbReference>
<comment type="function">
    <text evidence="6">Potassium channel.</text>
</comment>
<keyword evidence="1 6" id="KW-0633">Potassium transport</keyword>
<dbReference type="OrthoDB" id="426293at2759"/>
<dbReference type="InterPro" id="IPR045319">
    <property type="entry name" value="KAT/AKT"/>
</dbReference>
<feature type="domain" description="Cyclic nucleotide-binding" evidence="7">
    <location>
        <begin position="48"/>
        <end position="110"/>
    </location>
</feature>
<reference evidence="8" key="1">
    <citation type="submission" date="2022-11" db="EMBL/GenBank/DDBJ databases">
        <authorList>
            <person name="Hyden B.L."/>
            <person name="Feng K."/>
            <person name="Yates T."/>
            <person name="Jawdy S."/>
            <person name="Smart L.B."/>
            <person name="Muchero W."/>
        </authorList>
    </citation>
    <scope>NUCLEOTIDE SEQUENCE</scope>
    <source>
        <tissue evidence="8">Shoot tip</tissue>
    </source>
</reference>
<feature type="transmembrane region" description="Helical" evidence="6">
    <location>
        <begin position="15"/>
        <end position="34"/>
    </location>
</feature>
<keyword evidence="6" id="KW-0406">Ion transport</keyword>
<comment type="caution">
    <text evidence="8">The sequence shown here is derived from an EMBL/GenBank/DDBJ whole genome shotgun (WGS) entry which is preliminary data.</text>
</comment>
<sequence>MQTLVISLTLCHYKILIHYSQCCMFCVAILLIYYRSHTFLLFLQVIRLHEEFFLPGEVIMEQGNVVDQFYFVCHGVLEEVGIGQDGSEETVKLCHLTAHLGEISILATSPSLILLEFVNYVGFYGLINNLSRTYLKFTLRWTQNFGQPF</sequence>
<dbReference type="AlphaFoldDB" id="A0A9Q0USJ9"/>
<keyword evidence="9" id="KW-1185">Reference proteome</keyword>
<dbReference type="CDD" id="cd00038">
    <property type="entry name" value="CAP_ED"/>
    <property type="match status" value="1"/>
</dbReference>
<organism evidence="8 9">
    <name type="scientific">Salix purpurea</name>
    <name type="common">Purple osier willow</name>
    <dbReference type="NCBI Taxonomy" id="77065"/>
    <lineage>
        <taxon>Eukaryota</taxon>
        <taxon>Viridiplantae</taxon>
        <taxon>Streptophyta</taxon>
        <taxon>Embryophyta</taxon>
        <taxon>Tracheophyta</taxon>
        <taxon>Spermatophyta</taxon>
        <taxon>Magnoliopsida</taxon>
        <taxon>eudicotyledons</taxon>
        <taxon>Gunneridae</taxon>
        <taxon>Pentapetalae</taxon>
        <taxon>rosids</taxon>
        <taxon>fabids</taxon>
        <taxon>Malpighiales</taxon>
        <taxon>Salicaceae</taxon>
        <taxon>Saliceae</taxon>
        <taxon>Salix</taxon>
    </lineage>
</organism>
<name>A0A9Q0USJ9_SALPP</name>
<keyword evidence="6" id="KW-0813">Transport</keyword>
<gene>
    <name evidence="8" type="ORF">OIU79_002313</name>
</gene>
<keyword evidence="6" id="KW-1133">Transmembrane helix</keyword>
<dbReference type="Gene3D" id="2.60.120.10">
    <property type="entry name" value="Jelly Rolls"/>
    <property type="match status" value="1"/>
</dbReference>
<keyword evidence="6" id="KW-0812">Transmembrane</keyword>
<keyword evidence="3 6" id="KW-0851">Voltage-gated channel</keyword>
<dbReference type="PROSITE" id="PS50042">
    <property type="entry name" value="CNMP_BINDING_3"/>
    <property type="match status" value="1"/>
</dbReference>
<keyword evidence="4 6" id="KW-0630">Potassium</keyword>
<comment type="similarity">
    <text evidence="6">Belongs to the potassium channel family. Plant (TC 1.A.1.4) subfamily.</text>
</comment>
<dbReference type="Proteomes" id="UP001151532">
    <property type="component" value="Chromosome 17"/>
</dbReference>
<keyword evidence="5 6" id="KW-0407">Ion channel</keyword>
<proteinExistence type="inferred from homology"/>
<evidence type="ECO:0000256" key="5">
    <source>
        <dbReference type="ARBA" id="ARBA00023303"/>
    </source>
</evidence>
<evidence type="ECO:0000313" key="8">
    <source>
        <dbReference type="EMBL" id="KAJ6735217.1"/>
    </source>
</evidence>
<dbReference type="SUPFAM" id="SSF51206">
    <property type="entry name" value="cAMP-binding domain-like"/>
    <property type="match status" value="1"/>
</dbReference>
<comment type="caution">
    <text evidence="6">Lacks conserved residue(s) required for the propagation of feature annotation.</text>
</comment>
<keyword evidence="6" id="KW-0472">Membrane</keyword>
<evidence type="ECO:0000256" key="3">
    <source>
        <dbReference type="ARBA" id="ARBA00022882"/>
    </source>
</evidence>
<evidence type="ECO:0000256" key="1">
    <source>
        <dbReference type="ARBA" id="ARBA00022538"/>
    </source>
</evidence>
<dbReference type="InterPro" id="IPR018490">
    <property type="entry name" value="cNMP-bd_dom_sf"/>
</dbReference>
<evidence type="ECO:0000256" key="2">
    <source>
        <dbReference type="ARBA" id="ARBA00022826"/>
    </source>
</evidence>
<dbReference type="Pfam" id="PF00027">
    <property type="entry name" value="cNMP_binding"/>
    <property type="match status" value="1"/>
</dbReference>
<dbReference type="InterPro" id="IPR000595">
    <property type="entry name" value="cNMP-bd_dom"/>
</dbReference>
<comment type="domain">
    <text evidence="6">The segment S4 is probably the voltage-sensor and is characterized by a series of positively charged amino acids. The pore-forming region H5 is enclosed by the transmembrane segments S5 and S6 in the Shaker-type (1P/6TM) and contains the GYGD signature motif which seems to be involved in potassium selectivity.</text>
</comment>
<keyword evidence="2 6" id="KW-0631">Potassium channel</keyword>
<dbReference type="PANTHER" id="PTHR45743:SF3">
    <property type="entry name" value="POTASSIUM CHANNEL SKOR"/>
    <property type="match status" value="1"/>
</dbReference>
<evidence type="ECO:0000259" key="7">
    <source>
        <dbReference type="PROSITE" id="PS50042"/>
    </source>
</evidence>
<dbReference type="PANTHER" id="PTHR45743">
    <property type="entry name" value="POTASSIUM CHANNEL AKT1"/>
    <property type="match status" value="1"/>
</dbReference>
<comment type="subcellular location">
    <subcellularLocation>
        <location evidence="6">Membrane</location>
        <topology evidence="6">Multi-pass membrane protein</topology>
    </subcellularLocation>
</comment>
<dbReference type="GO" id="GO:0034702">
    <property type="term" value="C:monoatomic ion channel complex"/>
    <property type="evidence" value="ECO:0007669"/>
    <property type="project" value="UniProtKB-KW"/>
</dbReference>
<dbReference type="GO" id="GO:0005249">
    <property type="term" value="F:voltage-gated potassium channel activity"/>
    <property type="evidence" value="ECO:0007669"/>
    <property type="project" value="UniProtKB-UniRule"/>
</dbReference>
<comment type="subunit">
    <text evidence="6">The potassium channel is composed of a homo- or heterotetrameric complex of pore-forming subunits.</text>
</comment>
<accession>A0A9Q0USJ9</accession>
<dbReference type="EMBL" id="JAPFFK010000011">
    <property type="protein sequence ID" value="KAJ6735217.1"/>
    <property type="molecule type" value="Genomic_DNA"/>
</dbReference>
<protein>
    <recommendedName>
        <fullName evidence="6">Potassium channel</fullName>
    </recommendedName>
</protein>
<evidence type="ECO:0000256" key="4">
    <source>
        <dbReference type="ARBA" id="ARBA00022958"/>
    </source>
</evidence>
<evidence type="ECO:0000256" key="6">
    <source>
        <dbReference type="RuleBase" id="RU369015"/>
    </source>
</evidence>